<name>A0A1H4NTI0_9BRAD</name>
<evidence type="ECO:0000313" key="1">
    <source>
        <dbReference type="EMBL" id="SEB98526.1"/>
    </source>
</evidence>
<accession>A0A1H4NTI0</accession>
<dbReference type="AlphaFoldDB" id="A0A1H4NTI0"/>
<proteinExistence type="predicted"/>
<dbReference type="EMBL" id="FNTH01000001">
    <property type="protein sequence ID" value="SEB98526.1"/>
    <property type="molecule type" value="Genomic_DNA"/>
</dbReference>
<reference evidence="1 2" key="1">
    <citation type="submission" date="2016-10" db="EMBL/GenBank/DDBJ databases">
        <authorList>
            <person name="de Groot N.N."/>
        </authorList>
    </citation>
    <scope>NUCLEOTIDE SEQUENCE [LARGE SCALE GENOMIC DNA]</scope>
    <source>
        <strain evidence="1 2">MT12</strain>
    </source>
</reference>
<sequence>MQIGNPVALDAARHALRDEFDMAWMAAADRRTMQRAAHCAVLLSNPDYAHHRFANSIIRREWRGTAPAVIRCETGADLAQSDSVSILLGFGDTIASALQDRR</sequence>
<protein>
    <submittedName>
        <fullName evidence="1">Uncharacterized protein</fullName>
    </submittedName>
</protein>
<organism evidence="1 2">
    <name type="scientific">Bradyrhizobium erythrophlei</name>
    <dbReference type="NCBI Taxonomy" id="1437360"/>
    <lineage>
        <taxon>Bacteria</taxon>
        <taxon>Pseudomonadati</taxon>
        <taxon>Pseudomonadota</taxon>
        <taxon>Alphaproteobacteria</taxon>
        <taxon>Hyphomicrobiales</taxon>
        <taxon>Nitrobacteraceae</taxon>
        <taxon>Bradyrhizobium</taxon>
    </lineage>
</organism>
<evidence type="ECO:0000313" key="2">
    <source>
        <dbReference type="Proteomes" id="UP000198992"/>
    </source>
</evidence>
<dbReference type="Proteomes" id="UP000198992">
    <property type="component" value="Unassembled WGS sequence"/>
</dbReference>
<dbReference type="RefSeq" id="WP_143046593.1">
    <property type="nucleotide sequence ID" value="NZ_FNTH01000001.1"/>
</dbReference>
<gene>
    <name evidence="1" type="ORF">SAMN05444164_0726</name>
</gene>